<dbReference type="Proteomes" id="UP001063698">
    <property type="component" value="Chromosome"/>
</dbReference>
<dbReference type="KEGG" id="ipc:IPA_03430"/>
<feature type="transmembrane region" description="Helical" evidence="1">
    <location>
        <begin position="124"/>
        <end position="142"/>
    </location>
</feature>
<protein>
    <submittedName>
        <fullName evidence="2">Uncharacterized protein</fullName>
    </submittedName>
</protein>
<accession>A0A977KB01</accession>
<sequence length="203" mass="22338">MDVHYIIFALSGVALITSILLYLFNRTKETAIIMGGMILASLGVFSWTWATHLWMHLGVPKQDVMIYNHLGYLLLALGLLAFMYSIYSVTGNKKLFEAVVGFFILALIFKYGGLAIGNREISKLSHIVYGIPTFLIALYSAYEIYKEAKDVPGTIMALAFAFFALTFTAHHFLTPFNALLLDSIALILVSASAIVAVKVLSSA</sequence>
<evidence type="ECO:0000313" key="3">
    <source>
        <dbReference type="Proteomes" id="UP001063698"/>
    </source>
</evidence>
<feature type="transmembrane region" description="Helical" evidence="1">
    <location>
        <begin position="179"/>
        <end position="200"/>
    </location>
</feature>
<keyword evidence="1" id="KW-1133">Transmembrane helix</keyword>
<name>A0A977KB01_9CREN</name>
<organism evidence="2 3">
    <name type="scientific">Ignicoccus pacificus DSM 13166</name>
    <dbReference type="NCBI Taxonomy" id="940294"/>
    <lineage>
        <taxon>Archaea</taxon>
        <taxon>Thermoproteota</taxon>
        <taxon>Thermoprotei</taxon>
        <taxon>Desulfurococcales</taxon>
        <taxon>Desulfurococcaceae</taxon>
        <taxon>Ignicoccus</taxon>
    </lineage>
</organism>
<keyword evidence="3" id="KW-1185">Reference proteome</keyword>
<feature type="transmembrane region" description="Helical" evidence="1">
    <location>
        <begin position="31"/>
        <end position="50"/>
    </location>
</feature>
<evidence type="ECO:0000256" key="1">
    <source>
        <dbReference type="SAM" id="Phobius"/>
    </source>
</evidence>
<feature type="transmembrane region" description="Helical" evidence="1">
    <location>
        <begin position="70"/>
        <end position="87"/>
    </location>
</feature>
<evidence type="ECO:0000313" key="2">
    <source>
        <dbReference type="EMBL" id="UXD22313.1"/>
    </source>
</evidence>
<feature type="transmembrane region" description="Helical" evidence="1">
    <location>
        <begin position="99"/>
        <end position="118"/>
    </location>
</feature>
<keyword evidence="1" id="KW-0812">Transmembrane</keyword>
<dbReference type="AlphaFoldDB" id="A0A977KB01"/>
<feature type="transmembrane region" description="Helical" evidence="1">
    <location>
        <begin position="6"/>
        <end position="24"/>
    </location>
</feature>
<gene>
    <name evidence="2" type="ORF">IPA_03430</name>
</gene>
<proteinExistence type="predicted"/>
<keyword evidence="1" id="KW-0472">Membrane</keyword>
<reference evidence="2" key="1">
    <citation type="submission" date="2013-11" db="EMBL/GenBank/DDBJ databases">
        <title>Comparative genomics of Ignicoccus.</title>
        <authorList>
            <person name="Podar M."/>
        </authorList>
    </citation>
    <scope>NUCLEOTIDE SEQUENCE</scope>
    <source>
        <strain evidence="2">DSM 13166</strain>
    </source>
</reference>
<feature type="transmembrane region" description="Helical" evidence="1">
    <location>
        <begin position="154"/>
        <end position="173"/>
    </location>
</feature>
<dbReference type="EMBL" id="CP006868">
    <property type="protein sequence ID" value="UXD22313.1"/>
    <property type="molecule type" value="Genomic_DNA"/>
</dbReference>